<organism evidence="1 2">
    <name type="scientific">Diphasiastrum complanatum</name>
    <name type="common">Issler's clubmoss</name>
    <name type="synonym">Lycopodium complanatum</name>
    <dbReference type="NCBI Taxonomy" id="34168"/>
    <lineage>
        <taxon>Eukaryota</taxon>
        <taxon>Viridiplantae</taxon>
        <taxon>Streptophyta</taxon>
        <taxon>Embryophyta</taxon>
        <taxon>Tracheophyta</taxon>
        <taxon>Lycopodiopsida</taxon>
        <taxon>Lycopodiales</taxon>
        <taxon>Lycopodiaceae</taxon>
        <taxon>Lycopodioideae</taxon>
        <taxon>Diphasiastrum</taxon>
    </lineage>
</organism>
<proteinExistence type="predicted"/>
<gene>
    <name evidence="1" type="ORF">O6H91_06G107200</name>
</gene>
<name>A0ACC2DI58_DIPCM</name>
<keyword evidence="2" id="KW-1185">Reference proteome</keyword>
<comment type="caution">
    <text evidence="1">The sequence shown here is derived from an EMBL/GenBank/DDBJ whole genome shotgun (WGS) entry which is preliminary data.</text>
</comment>
<evidence type="ECO:0000313" key="1">
    <source>
        <dbReference type="EMBL" id="KAJ7553652.1"/>
    </source>
</evidence>
<protein>
    <submittedName>
        <fullName evidence="1">Uncharacterized protein</fullName>
    </submittedName>
</protein>
<sequence length="350" mass="39290">MEGLLCAEEMVASPWIGENAEFSYCELAANLSEDDRGFFTDFPVQDDAAITCLFEKELSHMPGKGYVAALHLATICSARSNAVQWMLKVHRLYKFGPLTIMLAVNYLDRYLSKHLLSRSWKAWMIQLLSVACVSLAAKMEEHEVPLLQDLQIDGVANIFDTRTIQRMELAVLSSLGWRMSSVTAFAYVDFLFHKLGINRDTQKSLLARVTELVLGTLPESDFLDFRPSILALSATRCALEETVPVQAEMHKGTLIHLLPVEKDKLEKSYMLMQELVVDPLFPIISYSNIAGRKSPVTPFTVAELSFEVENLRESEENASDWPCVTGSGQTVFISSSFATSKKRKISELLY</sequence>
<evidence type="ECO:0000313" key="2">
    <source>
        <dbReference type="Proteomes" id="UP001162992"/>
    </source>
</evidence>
<reference evidence="2" key="1">
    <citation type="journal article" date="2024" name="Proc. Natl. Acad. Sci. U.S.A.">
        <title>Extraordinary preservation of gene collinearity over three hundred million years revealed in homosporous lycophytes.</title>
        <authorList>
            <person name="Li C."/>
            <person name="Wickell D."/>
            <person name="Kuo L.Y."/>
            <person name="Chen X."/>
            <person name="Nie B."/>
            <person name="Liao X."/>
            <person name="Peng D."/>
            <person name="Ji J."/>
            <person name="Jenkins J."/>
            <person name="Williams M."/>
            <person name="Shu S."/>
            <person name="Plott C."/>
            <person name="Barry K."/>
            <person name="Rajasekar S."/>
            <person name="Grimwood J."/>
            <person name="Han X."/>
            <person name="Sun S."/>
            <person name="Hou Z."/>
            <person name="He W."/>
            <person name="Dai G."/>
            <person name="Sun C."/>
            <person name="Schmutz J."/>
            <person name="Leebens-Mack J.H."/>
            <person name="Li F.W."/>
            <person name="Wang L."/>
        </authorList>
    </citation>
    <scope>NUCLEOTIDE SEQUENCE [LARGE SCALE GENOMIC DNA]</scope>
    <source>
        <strain evidence="2">cv. PW_Plant_1</strain>
    </source>
</reference>
<accession>A0ACC2DI58</accession>
<dbReference type="Proteomes" id="UP001162992">
    <property type="component" value="Chromosome 6"/>
</dbReference>
<dbReference type="EMBL" id="CM055097">
    <property type="protein sequence ID" value="KAJ7553652.1"/>
    <property type="molecule type" value="Genomic_DNA"/>
</dbReference>